<dbReference type="EMBL" id="LHPG02000019">
    <property type="protein sequence ID" value="PRW32605.1"/>
    <property type="molecule type" value="Genomic_DNA"/>
</dbReference>
<keyword evidence="3" id="KW-1185">Reference proteome</keyword>
<keyword evidence="2" id="KW-0282">Flagellum</keyword>
<dbReference type="OrthoDB" id="543166at2759"/>
<dbReference type="AlphaFoldDB" id="A0A2P6TF57"/>
<keyword evidence="1" id="KW-0175">Coiled coil</keyword>
<name>A0A2P6TF57_CHLSO</name>
<keyword evidence="2" id="KW-0969">Cilium</keyword>
<proteinExistence type="predicted"/>
<feature type="coiled-coil region" evidence="1">
    <location>
        <begin position="127"/>
        <end position="280"/>
    </location>
</feature>
<accession>A0A2P6TF57</accession>
<dbReference type="Proteomes" id="UP000239899">
    <property type="component" value="Unassembled WGS sequence"/>
</dbReference>
<organism evidence="2 3">
    <name type="scientific">Chlorella sorokiniana</name>
    <name type="common">Freshwater green alga</name>
    <dbReference type="NCBI Taxonomy" id="3076"/>
    <lineage>
        <taxon>Eukaryota</taxon>
        <taxon>Viridiplantae</taxon>
        <taxon>Chlorophyta</taxon>
        <taxon>core chlorophytes</taxon>
        <taxon>Trebouxiophyceae</taxon>
        <taxon>Chlorellales</taxon>
        <taxon>Chlorellaceae</taxon>
        <taxon>Chlorella clade</taxon>
        <taxon>Chlorella</taxon>
    </lineage>
</organism>
<evidence type="ECO:0000313" key="2">
    <source>
        <dbReference type="EMBL" id="PRW32605.1"/>
    </source>
</evidence>
<gene>
    <name evidence="2" type="ORF">C2E21_8220</name>
</gene>
<keyword evidence="2" id="KW-0966">Cell projection</keyword>
<evidence type="ECO:0000256" key="1">
    <source>
        <dbReference type="SAM" id="Coils"/>
    </source>
</evidence>
<protein>
    <submittedName>
        <fullName evidence="2">Flagellar associated</fullName>
    </submittedName>
</protein>
<sequence>MASPEPRTQAIIKRVQANFKDATTDAARQIIGEEVARFLREGAGAEEEDISALEDAIRNRLAGRRGASGKAERLAAKKSLFSRDEWSQISLYVAFMAREDEKRTAAATRAAKREVNAQLQGQAAEVAQRKRVEKEGKKAELKTVEAELQQFEKERAAEQQRRATEVAKMRTEREAQLEEQANRKAVAAELKKLAEEEMSTRIALDLKRQMEAEAAAKAKAKEDLKAFLLSNEVNKKIKEEEAEKERLQDLEYMRQQAAQLDKQERERQQLLEKVKAVQNRQAADAAQRPPFKRWVDEEIIERQFREKQEALAKEEAARKAAAAAAAARFRADVAGQLEEKEAARLAALKDKRAELVRMMADLEVCKKTEAAAKAAELAKMRAFKAELDTQIDDNQARRAVSAMSETERKLNAKLLREMEAAGAAGGIPAVRGAPVRSP</sequence>
<reference evidence="2 3" key="1">
    <citation type="journal article" date="2018" name="Plant J.">
        <title>Genome sequences of Chlorella sorokiniana UTEX 1602 and Micractinium conductrix SAG 241.80: implications to maltose excretion by a green alga.</title>
        <authorList>
            <person name="Arriola M.B."/>
            <person name="Velmurugan N."/>
            <person name="Zhang Y."/>
            <person name="Plunkett M.H."/>
            <person name="Hondzo H."/>
            <person name="Barney B.M."/>
        </authorList>
    </citation>
    <scope>NUCLEOTIDE SEQUENCE [LARGE SCALE GENOMIC DNA]</scope>
    <source>
        <strain evidence="3">UTEX 1602</strain>
    </source>
</reference>
<evidence type="ECO:0000313" key="3">
    <source>
        <dbReference type="Proteomes" id="UP000239899"/>
    </source>
</evidence>
<comment type="caution">
    <text evidence="2">The sequence shown here is derived from an EMBL/GenBank/DDBJ whole genome shotgun (WGS) entry which is preliminary data.</text>
</comment>